<dbReference type="Pfam" id="PF13410">
    <property type="entry name" value="GST_C_2"/>
    <property type="match status" value="1"/>
</dbReference>
<evidence type="ECO:0000259" key="4">
    <source>
        <dbReference type="PROSITE" id="PS50405"/>
    </source>
</evidence>
<feature type="binding site" evidence="2">
    <location>
        <begin position="147"/>
        <end position="148"/>
    </location>
    <ligand>
        <name>glutathione</name>
        <dbReference type="ChEBI" id="CHEBI:57925"/>
    </ligand>
</feature>
<dbReference type="SUPFAM" id="SSF47616">
    <property type="entry name" value="GST C-terminal domain-like"/>
    <property type="match status" value="1"/>
</dbReference>
<dbReference type="Gene3D" id="1.20.1050.10">
    <property type="match status" value="1"/>
</dbReference>
<dbReference type="PROSITE" id="PS50405">
    <property type="entry name" value="GST_CTER"/>
    <property type="match status" value="1"/>
</dbReference>
<feature type="binding site" evidence="2">
    <location>
        <position position="90"/>
    </location>
    <ligand>
        <name>glutathione</name>
        <dbReference type="ChEBI" id="CHEBI:57925"/>
    </ligand>
</feature>
<organism evidence="5 6">
    <name type="scientific">Inquilinus limosus MP06</name>
    <dbReference type="NCBI Taxonomy" id="1398085"/>
    <lineage>
        <taxon>Bacteria</taxon>
        <taxon>Pseudomonadati</taxon>
        <taxon>Pseudomonadota</taxon>
        <taxon>Alphaproteobacteria</taxon>
        <taxon>Rhodospirillales</taxon>
        <taxon>Rhodospirillaceae</taxon>
        <taxon>Inquilinus</taxon>
    </lineage>
</organism>
<evidence type="ECO:0000256" key="1">
    <source>
        <dbReference type="PIRSR" id="PIRSR015753-1"/>
    </source>
</evidence>
<dbReference type="SFLD" id="SFLDG01206">
    <property type="entry name" value="Xi.1"/>
    <property type="match status" value="1"/>
</dbReference>
<feature type="site" description="Lowers pKa of active site Cys" evidence="3">
    <location>
        <position position="252"/>
    </location>
</feature>
<dbReference type="CDD" id="cd03190">
    <property type="entry name" value="GST_C_Omega_like"/>
    <property type="match status" value="1"/>
</dbReference>
<dbReference type="SUPFAM" id="SSF52833">
    <property type="entry name" value="Thioredoxin-like"/>
    <property type="match status" value="1"/>
</dbReference>
<dbReference type="InterPro" id="IPR047047">
    <property type="entry name" value="GST_Omega-like_C"/>
</dbReference>
<feature type="active site" description="Nucleophile" evidence="1">
    <location>
        <position position="57"/>
    </location>
</feature>
<evidence type="ECO:0000313" key="5">
    <source>
        <dbReference type="EMBL" id="KGM33324.1"/>
    </source>
</evidence>
<feature type="domain" description="GST C-terminal" evidence="4">
    <location>
        <begin position="171"/>
        <end position="298"/>
    </location>
</feature>
<dbReference type="Pfam" id="PF13409">
    <property type="entry name" value="GST_N_2"/>
    <property type="match status" value="1"/>
</dbReference>
<dbReference type="EMBL" id="JANX01000197">
    <property type="protein sequence ID" value="KGM33324.1"/>
    <property type="molecule type" value="Genomic_DNA"/>
</dbReference>
<dbReference type="InterPro" id="IPR036249">
    <property type="entry name" value="Thioredoxin-like_sf"/>
</dbReference>
<protein>
    <submittedName>
        <fullName evidence="5">Glutathionyl-hydroquinone reductase YqjG</fullName>
    </submittedName>
</protein>
<dbReference type="InterPro" id="IPR040079">
    <property type="entry name" value="Glutathione_S-Trfase"/>
</dbReference>
<name>A0A0A0D5G4_9PROT</name>
<dbReference type="RefSeq" id="WP_034839453.1">
    <property type="nucleotide sequence ID" value="NZ_JANX01000197.1"/>
</dbReference>
<dbReference type="OrthoDB" id="9769158at2"/>
<dbReference type="SFLD" id="SFLDS00019">
    <property type="entry name" value="Glutathione_Transferase_(cytos"/>
    <property type="match status" value="1"/>
</dbReference>
<dbReference type="PIRSF" id="PIRSF015753">
    <property type="entry name" value="GST"/>
    <property type="match status" value="1"/>
</dbReference>
<dbReference type="FunFam" id="3.40.30.10:FF:000058">
    <property type="entry name" value="Glutathione S-transferase, omega"/>
    <property type="match status" value="1"/>
</dbReference>
<dbReference type="SFLD" id="SFLDG01148">
    <property type="entry name" value="Xi_(cytGST)"/>
    <property type="match status" value="1"/>
</dbReference>
<gene>
    <name evidence="5" type="ORF">P409_16475</name>
</gene>
<proteinExistence type="predicted"/>
<dbReference type="GO" id="GO:0005737">
    <property type="term" value="C:cytoplasm"/>
    <property type="evidence" value="ECO:0007669"/>
    <property type="project" value="TreeGrafter"/>
</dbReference>
<dbReference type="AlphaFoldDB" id="A0A0A0D5G4"/>
<evidence type="ECO:0000313" key="6">
    <source>
        <dbReference type="Proteomes" id="UP000029995"/>
    </source>
</evidence>
<sequence length="329" mass="37256">MGLLIEGRWADQWYDTKSTGGRFVRQDSAFRNRVSADGSSGFKAEPGRYHLYVCYACPWAHRTLIVRALKGLEDVISVDAVDPFMGEQGWTFADIRTGVRSPGATGDRVNGKAALHEVYTLAKPDYTGRVTVPVLWDKHTRTIVNNESAEIIRMLNSEFNEWADRSVDLSPAALLPEIDAINAEVYDRVNNGVYKAGFATDQAVYEEAVTRLFEMLDRLEAHLAAHRWLVGDRLTEADIRLFTTLLRFDPVYHGHFKCNLRPLHEYPALWGFTREIAQRPHVAATIEMTHIKRHYYESHRTINPTGIVPKGPLLDLSAPHDRERLAEAG</sequence>
<feature type="binding site" evidence="2">
    <location>
        <begin position="129"/>
        <end position="132"/>
    </location>
    <ligand>
        <name>glutathione</name>
        <dbReference type="ChEBI" id="CHEBI:57925"/>
    </ligand>
</feature>
<dbReference type="InterPro" id="IPR036282">
    <property type="entry name" value="Glutathione-S-Trfase_C_sf"/>
</dbReference>
<comment type="caution">
    <text evidence="5">The sequence shown here is derived from an EMBL/GenBank/DDBJ whole genome shotgun (WGS) entry which is preliminary data.</text>
</comment>
<dbReference type="GO" id="GO:0004364">
    <property type="term" value="F:glutathione transferase activity"/>
    <property type="evidence" value="ECO:0007669"/>
    <property type="project" value="InterPro"/>
</dbReference>
<dbReference type="InterPro" id="IPR004045">
    <property type="entry name" value="Glutathione_S-Trfase_N"/>
</dbReference>
<feature type="site" description="Lowers pKa of active site Cys" evidence="3">
    <location>
        <position position="295"/>
    </location>
</feature>
<reference evidence="5 6" key="1">
    <citation type="submission" date="2014-01" db="EMBL/GenBank/DDBJ databases">
        <title>Genome sequence determination for a cystic fibrosis isolate, Inquilinus limosus.</title>
        <authorList>
            <person name="Pino M."/>
            <person name="Di Conza J."/>
            <person name="Gutkind G."/>
        </authorList>
    </citation>
    <scope>NUCLEOTIDE SEQUENCE [LARGE SCALE GENOMIC DNA]</scope>
    <source>
        <strain evidence="5 6">MP06</strain>
    </source>
</reference>
<evidence type="ECO:0000256" key="3">
    <source>
        <dbReference type="PIRSR" id="PIRSR015753-3"/>
    </source>
</evidence>
<dbReference type="PANTHER" id="PTHR32419:SF6">
    <property type="entry name" value="GLUTATHIONE S-TRANSFERASE OMEGA-LIKE 1-RELATED"/>
    <property type="match status" value="1"/>
</dbReference>
<dbReference type="Proteomes" id="UP000029995">
    <property type="component" value="Unassembled WGS sequence"/>
</dbReference>
<dbReference type="Gene3D" id="3.40.30.10">
    <property type="entry name" value="Glutaredoxin"/>
    <property type="match status" value="1"/>
</dbReference>
<dbReference type="InterPro" id="IPR010987">
    <property type="entry name" value="Glutathione-S-Trfase_C-like"/>
</dbReference>
<dbReference type="PANTHER" id="PTHR32419">
    <property type="entry name" value="GLUTATHIONYL-HYDROQUINONE REDUCTASE"/>
    <property type="match status" value="1"/>
</dbReference>
<feature type="active site" description="Proton donor/acceptor" evidence="1">
    <location>
        <position position="194"/>
    </location>
</feature>
<evidence type="ECO:0000256" key="2">
    <source>
        <dbReference type="PIRSR" id="PIRSR015753-2"/>
    </source>
</evidence>
<accession>A0A0A0D5G4</accession>
<dbReference type="InterPro" id="IPR016639">
    <property type="entry name" value="GST_Omega/GSH"/>
</dbReference>